<reference evidence="2 3" key="1">
    <citation type="journal article" date="2018" name="Microb. Genom.">
        <title>Expanding an expanded genome: long-read sequencing of Trypanosoma cruzi.</title>
        <authorList>
            <person name="Berna L."/>
            <person name="Rodriguez M."/>
            <person name="Chiribao M.L."/>
            <person name="Parodi-Talice A."/>
            <person name="Pita S."/>
            <person name="Rijo G."/>
            <person name="Alvarez-Valin F."/>
            <person name="Robello C."/>
        </authorList>
    </citation>
    <scope>NUCLEOTIDE SEQUENCE [LARGE SCALE GENOMIC DNA]</scope>
    <source>
        <strain evidence="2 3">Dm28c</strain>
    </source>
</reference>
<dbReference type="AlphaFoldDB" id="A0A2V2VWA2"/>
<dbReference type="PANTHER" id="PTHR46014">
    <property type="entry name" value="TETRATRICOPEPTIDE REPEAT PROTEIN 1"/>
    <property type="match status" value="1"/>
</dbReference>
<protein>
    <submittedName>
        <fullName evidence="2">Uncharacterized protein</fullName>
    </submittedName>
</protein>
<evidence type="ECO:0000313" key="2">
    <source>
        <dbReference type="EMBL" id="PWV00097.1"/>
    </source>
</evidence>
<feature type="compositionally biased region" description="Basic and acidic residues" evidence="1">
    <location>
        <begin position="69"/>
        <end position="85"/>
    </location>
</feature>
<dbReference type="Proteomes" id="UP000246121">
    <property type="component" value="Unassembled WGS sequence"/>
</dbReference>
<feature type="region of interest" description="Disordered" evidence="1">
    <location>
        <begin position="68"/>
        <end position="123"/>
    </location>
</feature>
<dbReference type="SUPFAM" id="SSF48452">
    <property type="entry name" value="TPR-like"/>
    <property type="match status" value="1"/>
</dbReference>
<dbReference type="VEuPathDB" id="TriTrypDB:ECC02_002613"/>
<evidence type="ECO:0000256" key="1">
    <source>
        <dbReference type="SAM" id="MobiDB-lite"/>
    </source>
</evidence>
<dbReference type="Pfam" id="PF13432">
    <property type="entry name" value="TPR_16"/>
    <property type="match status" value="1"/>
</dbReference>
<dbReference type="Gene3D" id="1.25.40.10">
    <property type="entry name" value="Tetratricopeptide repeat domain"/>
    <property type="match status" value="1"/>
</dbReference>
<dbReference type="VEuPathDB" id="TriTrypDB:C4B63_7g367"/>
<comment type="caution">
    <text evidence="2">The sequence shown here is derived from an EMBL/GenBank/DDBJ whole genome shotgun (WGS) entry which is preliminary data.</text>
</comment>
<dbReference type="VEuPathDB" id="TriTrypDB:TcCL_NonESM03203"/>
<accession>A0A2V2VWA2</accession>
<dbReference type="PANTHER" id="PTHR46014:SF1">
    <property type="entry name" value="TETRATRICOPEPTIDE REPEAT PROTEIN 1"/>
    <property type="match status" value="1"/>
</dbReference>
<dbReference type="VEuPathDB" id="TriTrypDB:Tc_MARK_2492"/>
<dbReference type="SMART" id="SM00028">
    <property type="entry name" value="TPR"/>
    <property type="match status" value="3"/>
</dbReference>
<dbReference type="VEuPathDB" id="TriTrypDB:TcCLB.508257.110"/>
<dbReference type="InterPro" id="IPR052769">
    <property type="entry name" value="TPR_domain_protein"/>
</dbReference>
<dbReference type="VEuPathDB" id="TriTrypDB:TcG_01359"/>
<sequence>MSVVEELRSDDEVDPCPVSEVPAECERVVDVVACERLKKEGNALFVSGKVAEALEVYRDALKAAPIKPIQKEPKNKKGGDSRADGRPSVPETQASSAPAEGGGNSGSTACNENDTKNDVLDEENNDGGVDYTLTSQIYCNAGLCLTKLEFYEDAVTELTEAIRHNGLYAKAFIRRAECYYLLGKWSNAYGDYEEYEKLGGVLDADGRAHKAAAKAKVDEEMKKMLGDLKDMGNRFLNYFGLSTDNFKFDKDPVTGGYSMRFEK</sequence>
<organism evidence="2 3">
    <name type="scientific">Trypanosoma cruzi</name>
    <dbReference type="NCBI Taxonomy" id="5693"/>
    <lineage>
        <taxon>Eukaryota</taxon>
        <taxon>Discoba</taxon>
        <taxon>Euglenozoa</taxon>
        <taxon>Kinetoplastea</taxon>
        <taxon>Metakinetoplastina</taxon>
        <taxon>Trypanosomatida</taxon>
        <taxon>Trypanosomatidae</taxon>
        <taxon>Trypanosoma</taxon>
        <taxon>Schizotrypanum</taxon>
    </lineage>
</organism>
<dbReference type="InterPro" id="IPR019734">
    <property type="entry name" value="TPR_rpt"/>
</dbReference>
<gene>
    <name evidence="2" type="ORF">C4B63_7g367</name>
</gene>
<dbReference type="InterPro" id="IPR011990">
    <property type="entry name" value="TPR-like_helical_dom_sf"/>
</dbReference>
<proteinExistence type="predicted"/>
<name>A0A2V2VWA2_TRYCR</name>
<dbReference type="EMBL" id="PRFA01000007">
    <property type="protein sequence ID" value="PWV00097.1"/>
    <property type="molecule type" value="Genomic_DNA"/>
</dbReference>
<dbReference type="VEuPathDB" id="TriTrypDB:C3747_63g154"/>
<evidence type="ECO:0000313" key="3">
    <source>
        <dbReference type="Proteomes" id="UP000246121"/>
    </source>
</evidence>
<dbReference type="VEuPathDB" id="TriTrypDB:BCY84_20541"/>
<dbReference type="VEuPathDB" id="TriTrypDB:TCSYLVIO_003731"/>
<dbReference type="VEuPathDB" id="TriTrypDB:TCDM_02484"/>
<dbReference type="VEuPathDB" id="TriTrypDB:TcBrA4_0125320"/>